<evidence type="ECO:0000313" key="2">
    <source>
        <dbReference type="EMBL" id="KAK7933547.1"/>
    </source>
</evidence>
<feature type="compositionally biased region" description="Acidic residues" evidence="1">
    <location>
        <begin position="218"/>
        <end position="227"/>
    </location>
</feature>
<dbReference type="EMBL" id="JBBPFD010000003">
    <property type="protein sequence ID" value="KAK7933547.1"/>
    <property type="molecule type" value="Genomic_DNA"/>
</dbReference>
<keyword evidence="3" id="KW-1185">Reference proteome</keyword>
<accession>A0AAW0PNP5</accession>
<sequence>MARVFVWYFPRRPQTPSDDFFGGSEDHLEEDDPTLSLDDLEAGELDVCELEAGELEVCELDAGELEVCSPLLPLRHSPLLTSYFEDLSDTDEEDSEDEYIFPLQSPNRRVFLDEPLPLVLVGSGSSSPPASETSDLDNSPLRRGRRPREEEEDSETSDLDNSPLRPGLPSREEDEDFETSDLDNSPLRPGLPSREEDEDSETSDLDNSPLRPGLPSREEDEDSETSDLDNSLLRRGRRPREEDEDEEEEPSSKRHTSLMKTNPPPGSLHCPPPPPFMVQPSTAPTLMESSGTTSITTSETPGLGRSKQLHAIISWAHFITFIDFLID</sequence>
<feature type="region of interest" description="Disordered" evidence="1">
    <location>
        <begin position="121"/>
        <end position="302"/>
    </location>
</feature>
<protein>
    <submittedName>
        <fullName evidence="2">Uncharacterized protein</fullName>
    </submittedName>
</protein>
<proteinExistence type="predicted"/>
<name>A0AAW0PNP5_9GOBI</name>
<evidence type="ECO:0000313" key="3">
    <source>
        <dbReference type="Proteomes" id="UP001460270"/>
    </source>
</evidence>
<reference evidence="3" key="1">
    <citation type="submission" date="2024-04" db="EMBL/GenBank/DDBJ databases">
        <title>Salinicola lusitanus LLJ914,a marine bacterium isolated from the Okinawa Trough.</title>
        <authorList>
            <person name="Li J."/>
        </authorList>
    </citation>
    <scope>NUCLEOTIDE SEQUENCE [LARGE SCALE GENOMIC DNA]</scope>
</reference>
<feature type="compositionally biased region" description="Low complexity" evidence="1">
    <location>
        <begin position="288"/>
        <end position="300"/>
    </location>
</feature>
<comment type="caution">
    <text evidence="2">The sequence shown here is derived from an EMBL/GenBank/DDBJ whole genome shotgun (WGS) entry which is preliminary data.</text>
</comment>
<feature type="compositionally biased region" description="Acidic residues" evidence="1">
    <location>
        <begin position="172"/>
        <end position="181"/>
    </location>
</feature>
<organism evidence="2 3">
    <name type="scientific">Mugilogobius chulae</name>
    <name type="common">yellowstripe goby</name>
    <dbReference type="NCBI Taxonomy" id="88201"/>
    <lineage>
        <taxon>Eukaryota</taxon>
        <taxon>Metazoa</taxon>
        <taxon>Chordata</taxon>
        <taxon>Craniata</taxon>
        <taxon>Vertebrata</taxon>
        <taxon>Euteleostomi</taxon>
        <taxon>Actinopterygii</taxon>
        <taxon>Neopterygii</taxon>
        <taxon>Teleostei</taxon>
        <taxon>Neoteleostei</taxon>
        <taxon>Acanthomorphata</taxon>
        <taxon>Gobiaria</taxon>
        <taxon>Gobiiformes</taxon>
        <taxon>Gobioidei</taxon>
        <taxon>Gobiidae</taxon>
        <taxon>Gobionellinae</taxon>
        <taxon>Mugilogobius</taxon>
    </lineage>
</organism>
<gene>
    <name evidence="2" type="ORF">WMY93_004443</name>
</gene>
<dbReference type="Proteomes" id="UP001460270">
    <property type="component" value="Unassembled WGS sequence"/>
</dbReference>
<dbReference type="AlphaFoldDB" id="A0AAW0PNP5"/>
<evidence type="ECO:0000256" key="1">
    <source>
        <dbReference type="SAM" id="MobiDB-lite"/>
    </source>
</evidence>
<feature type="compositionally biased region" description="Pro residues" evidence="1">
    <location>
        <begin position="262"/>
        <end position="277"/>
    </location>
</feature>
<feature type="compositionally biased region" description="Acidic residues" evidence="1">
    <location>
        <begin position="195"/>
        <end position="204"/>
    </location>
</feature>